<comment type="cofactor">
    <cofactor evidence="1 7">
        <name>pyridoxal 5'-phosphate</name>
        <dbReference type="ChEBI" id="CHEBI:597326"/>
    </cofactor>
</comment>
<dbReference type="Gene3D" id="3.40.640.10">
    <property type="entry name" value="Type I PLP-dependent aspartate aminotransferase-like (Major domain)"/>
    <property type="match status" value="1"/>
</dbReference>
<dbReference type="InterPro" id="IPR015424">
    <property type="entry name" value="PyrdxlP-dep_Trfase"/>
</dbReference>
<gene>
    <name evidence="10" type="ORF">KJ970_17505</name>
</gene>
<evidence type="ECO:0000256" key="7">
    <source>
        <dbReference type="RuleBase" id="RU004504"/>
    </source>
</evidence>
<dbReference type="PANTHER" id="PTHR43586">
    <property type="entry name" value="CYSTEINE DESULFURASE"/>
    <property type="match status" value="1"/>
</dbReference>
<accession>A0A948RZA2</accession>
<feature type="domain" description="Aminotransferase class V" evidence="9">
    <location>
        <begin position="27"/>
        <end position="398"/>
    </location>
</feature>
<evidence type="ECO:0000259" key="9">
    <source>
        <dbReference type="Pfam" id="PF00266"/>
    </source>
</evidence>
<evidence type="ECO:0000256" key="4">
    <source>
        <dbReference type="ARBA" id="ARBA00022679"/>
    </source>
</evidence>
<dbReference type="SUPFAM" id="SSF53383">
    <property type="entry name" value="PLP-dependent transferases"/>
    <property type="match status" value="1"/>
</dbReference>
<dbReference type="GO" id="GO:0006534">
    <property type="term" value="P:cysteine metabolic process"/>
    <property type="evidence" value="ECO:0007669"/>
    <property type="project" value="UniProtKB-UniRule"/>
</dbReference>
<organism evidence="10 11">
    <name type="scientific">Eiseniibacteriota bacterium</name>
    <dbReference type="NCBI Taxonomy" id="2212470"/>
    <lineage>
        <taxon>Bacteria</taxon>
        <taxon>Candidatus Eiseniibacteriota</taxon>
    </lineage>
</organism>
<comment type="function">
    <text evidence="8">Catalyzes the removal of elemental sulfur and selenium atoms from L-cysteine, L-cystine, L-selenocysteine, and L-selenocystine to produce L-alanine.</text>
</comment>
<dbReference type="Pfam" id="PF00266">
    <property type="entry name" value="Aminotran_5"/>
    <property type="match status" value="1"/>
</dbReference>
<protein>
    <recommendedName>
        <fullName evidence="3 8">Cysteine desulfurase</fullName>
        <ecNumber evidence="3 8">2.8.1.7</ecNumber>
    </recommendedName>
</protein>
<dbReference type="EMBL" id="JAHJDP010000099">
    <property type="protein sequence ID" value="MBU2692716.1"/>
    <property type="molecule type" value="Genomic_DNA"/>
</dbReference>
<dbReference type="Gene3D" id="3.90.1150.10">
    <property type="entry name" value="Aspartate Aminotransferase, domain 1"/>
    <property type="match status" value="1"/>
</dbReference>
<sequence>MGGSLDIAQIRKEFPIFDRSFHGHRLVYLDNSATSQKPMCVLDALTGFYKTSNANVHRGISTLSREATEAYEETRRRVAGFLGNVPSKSIVFTRGTTESINLIAWAWARRRLKAGDEILLTEMEHHSNLIPWMLIARESNLVLRHIPVTDDGRLQLEALDDLLTEKTKIVSVTRQSNVTGTMNPVAEIARRAKAFGAKVLIDGAQSVPHESTRIEDFQCDALAFSAHKMLGPTGVGVLYADPAFLEEMEPYQGGGEMIQEVTRDHATWRAIPWKFEAGTPNIAGVVAFKTALDFLEAAGLEKIAAHENRLRRYALDRLLAIEGLRILGGDTHEDRGGVLSFVLENLHPHDLATVLNERGIVIRAGHHCAQPLMRRFNVAAAARISFYIYNDTDDVDALAEGIDEAVRYFAP</sequence>
<dbReference type="InterPro" id="IPR015422">
    <property type="entry name" value="PyrdxlP-dep_Trfase_small"/>
</dbReference>
<comment type="similarity">
    <text evidence="2 8">Belongs to the class-V pyridoxal-phosphate-dependent aminotransferase family. Csd subfamily.</text>
</comment>
<keyword evidence="4 8" id="KW-0808">Transferase</keyword>
<dbReference type="CDD" id="cd06453">
    <property type="entry name" value="SufS_like"/>
    <property type="match status" value="1"/>
</dbReference>
<evidence type="ECO:0000256" key="8">
    <source>
        <dbReference type="RuleBase" id="RU004506"/>
    </source>
</evidence>
<dbReference type="GO" id="GO:0030170">
    <property type="term" value="F:pyridoxal phosphate binding"/>
    <property type="evidence" value="ECO:0007669"/>
    <property type="project" value="UniProtKB-UniRule"/>
</dbReference>
<keyword evidence="5 8" id="KW-0663">Pyridoxal phosphate</keyword>
<dbReference type="InterPro" id="IPR000192">
    <property type="entry name" value="Aminotrans_V_dom"/>
</dbReference>
<dbReference type="PANTHER" id="PTHR43586:SF8">
    <property type="entry name" value="CYSTEINE DESULFURASE 1, CHLOROPLASTIC"/>
    <property type="match status" value="1"/>
</dbReference>
<comment type="catalytic activity">
    <reaction evidence="6 8">
        <text>(sulfur carrier)-H + L-cysteine = (sulfur carrier)-SH + L-alanine</text>
        <dbReference type="Rhea" id="RHEA:43892"/>
        <dbReference type="Rhea" id="RHEA-COMP:14737"/>
        <dbReference type="Rhea" id="RHEA-COMP:14739"/>
        <dbReference type="ChEBI" id="CHEBI:29917"/>
        <dbReference type="ChEBI" id="CHEBI:35235"/>
        <dbReference type="ChEBI" id="CHEBI:57972"/>
        <dbReference type="ChEBI" id="CHEBI:64428"/>
        <dbReference type="EC" id="2.8.1.7"/>
    </reaction>
</comment>
<proteinExistence type="inferred from homology"/>
<dbReference type="PROSITE" id="PS00595">
    <property type="entry name" value="AA_TRANSFER_CLASS_5"/>
    <property type="match status" value="1"/>
</dbReference>
<dbReference type="Proteomes" id="UP000777784">
    <property type="component" value="Unassembled WGS sequence"/>
</dbReference>
<dbReference type="GO" id="GO:0031071">
    <property type="term" value="F:cysteine desulfurase activity"/>
    <property type="evidence" value="ECO:0007669"/>
    <property type="project" value="UniProtKB-UniRule"/>
</dbReference>
<evidence type="ECO:0000256" key="6">
    <source>
        <dbReference type="ARBA" id="ARBA00050776"/>
    </source>
</evidence>
<dbReference type="AlphaFoldDB" id="A0A948RZA2"/>
<evidence type="ECO:0000256" key="3">
    <source>
        <dbReference type="ARBA" id="ARBA00012239"/>
    </source>
</evidence>
<evidence type="ECO:0000256" key="2">
    <source>
        <dbReference type="ARBA" id="ARBA00010447"/>
    </source>
</evidence>
<comment type="caution">
    <text evidence="10">The sequence shown here is derived from an EMBL/GenBank/DDBJ whole genome shotgun (WGS) entry which is preliminary data.</text>
</comment>
<evidence type="ECO:0000256" key="5">
    <source>
        <dbReference type="ARBA" id="ARBA00022898"/>
    </source>
</evidence>
<dbReference type="InterPro" id="IPR010970">
    <property type="entry name" value="Cys_dSase_SufS"/>
</dbReference>
<evidence type="ECO:0000313" key="10">
    <source>
        <dbReference type="EMBL" id="MBU2692716.1"/>
    </source>
</evidence>
<dbReference type="NCBIfam" id="TIGR01979">
    <property type="entry name" value="sufS"/>
    <property type="match status" value="1"/>
</dbReference>
<evidence type="ECO:0000256" key="1">
    <source>
        <dbReference type="ARBA" id="ARBA00001933"/>
    </source>
</evidence>
<name>A0A948RZA2_UNCEI</name>
<dbReference type="InterPro" id="IPR020578">
    <property type="entry name" value="Aminotrans_V_PyrdxlP_BS"/>
</dbReference>
<dbReference type="EC" id="2.8.1.7" evidence="3 8"/>
<reference evidence="10" key="1">
    <citation type="submission" date="2021-05" db="EMBL/GenBank/DDBJ databases">
        <title>Energy efficiency and biological interactions define the core microbiome of deep oligotrophic groundwater.</title>
        <authorList>
            <person name="Mehrshad M."/>
            <person name="Lopez-Fernandez M."/>
            <person name="Bell E."/>
            <person name="Bernier-Latmani R."/>
            <person name="Bertilsson S."/>
            <person name="Dopson M."/>
        </authorList>
    </citation>
    <scope>NUCLEOTIDE SEQUENCE</scope>
    <source>
        <strain evidence="10">Modern_marine.mb.64</strain>
    </source>
</reference>
<evidence type="ECO:0000313" key="11">
    <source>
        <dbReference type="Proteomes" id="UP000777784"/>
    </source>
</evidence>
<dbReference type="InterPro" id="IPR015421">
    <property type="entry name" value="PyrdxlP-dep_Trfase_major"/>
</dbReference>